<feature type="signal peptide" evidence="1">
    <location>
        <begin position="1"/>
        <end position="28"/>
    </location>
</feature>
<keyword evidence="1" id="KW-0732">Signal</keyword>
<evidence type="ECO:0000313" key="3">
    <source>
        <dbReference type="Proteomes" id="UP000632377"/>
    </source>
</evidence>
<name>A0ABS1TFW4_9CLOT</name>
<dbReference type="RefSeq" id="WP_202750250.1">
    <property type="nucleotide sequence ID" value="NZ_JAESWC010000014.1"/>
</dbReference>
<protein>
    <submittedName>
        <fullName evidence="2">Uncharacterized protein</fullName>
    </submittedName>
</protein>
<gene>
    <name evidence="2" type="ORF">JK636_17435</name>
</gene>
<dbReference type="Proteomes" id="UP000632377">
    <property type="component" value="Unassembled WGS sequence"/>
</dbReference>
<sequence>MITKGLKNKIAAGVIAATLVGGTGTVFASTNAGAQLKTWYDVQFGKAVASATLDVTSYAKTKIPDLTSWFNTTKGKAVSDVKTAGENEEKRANDAINAALKEHTDAITTMQGTIEAGMPGQFDGFVTTSNIYIDGLAKQGQNYAQGEINKAVNNQAAASLSAVNTNVGATKTSAESTLTNTINTAKDSINGKIDTEKKAAVGEIKSHMDEKITNTEAAIEADTNKLVGDKTTEIQSAGKSIEDAAKTALDTLVAGITK</sequence>
<evidence type="ECO:0000256" key="1">
    <source>
        <dbReference type="SAM" id="SignalP"/>
    </source>
</evidence>
<accession>A0ABS1TFW4</accession>
<keyword evidence="3" id="KW-1185">Reference proteome</keyword>
<proteinExistence type="predicted"/>
<organism evidence="2 3">
    <name type="scientific">Clostridium rhizosphaerae</name>
    <dbReference type="NCBI Taxonomy" id="2803861"/>
    <lineage>
        <taxon>Bacteria</taxon>
        <taxon>Bacillati</taxon>
        <taxon>Bacillota</taxon>
        <taxon>Clostridia</taxon>
        <taxon>Eubacteriales</taxon>
        <taxon>Clostridiaceae</taxon>
        <taxon>Clostridium</taxon>
    </lineage>
</organism>
<evidence type="ECO:0000313" key="2">
    <source>
        <dbReference type="EMBL" id="MBL4937506.1"/>
    </source>
</evidence>
<comment type="caution">
    <text evidence="2">The sequence shown here is derived from an EMBL/GenBank/DDBJ whole genome shotgun (WGS) entry which is preliminary data.</text>
</comment>
<dbReference type="EMBL" id="JAESWC010000014">
    <property type="protein sequence ID" value="MBL4937506.1"/>
    <property type="molecule type" value="Genomic_DNA"/>
</dbReference>
<feature type="chain" id="PRO_5046542846" evidence="1">
    <location>
        <begin position="29"/>
        <end position="258"/>
    </location>
</feature>
<reference evidence="2 3" key="1">
    <citation type="submission" date="2021-01" db="EMBL/GenBank/DDBJ databases">
        <title>Genome public.</title>
        <authorList>
            <person name="Liu C."/>
            <person name="Sun Q."/>
        </authorList>
    </citation>
    <scope>NUCLEOTIDE SEQUENCE [LARGE SCALE GENOMIC DNA]</scope>
    <source>
        <strain evidence="2 3">YIM B02515</strain>
    </source>
</reference>